<sequence>MASEDTDVLLVLADAFVRQGEALHEARREVFRLLVEEAWKVAMRSRHYLTAQ</sequence>
<proteinExistence type="predicted"/>
<protein>
    <submittedName>
        <fullName evidence="2">Uncharacterized protein</fullName>
    </submittedName>
</protein>
<comment type="caution">
    <text evidence="2">The sequence shown here is derived from an EMBL/GenBank/DDBJ whole genome shotgun (WGS) entry which is preliminary data.</text>
</comment>
<evidence type="ECO:0000313" key="3">
    <source>
        <dbReference type="Proteomes" id="UP000429607"/>
    </source>
</evidence>
<organism evidence="2 4">
    <name type="scientific">Phytophthora rubi</name>
    <dbReference type="NCBI Taxonomy" id="129364"/>
    <lineage>
        <taxon>Eukaryota</taxon>
        <taxon>Sar</taxon>
        <taxon>Stramenopiles</taxon>
        <taxon>Oomycota</taxon>
        <taxon>Peronosporomycetes</taxon>
        <taxon>Peronosporales</taxon>
        <taxon>Peronosporaceae</taxon>
        <taxon>Phytophthora</taxon>
    </lineage>
</organism>
<dbReference type="Proteomes" id="UP000434957">
    <property type="component" value="Unassembled WGS sequence"/>
</dbReference>
<keyword evidence="4" id="KW-1185">Reference proteome</keyword>
<dbReference type="EMBL" id="QXFV01003240">
    <property type="protein sequence ID" value="KAE8978580.1"/>
    <property type="molecule type" value="Genomic_DNA"/>
</dbReference>
<evidence type="ECO:0000313" key="1">
    <source>
        <dbReference type="EMBL" id="KAE8978580.1"/>
    </source>
</evidence>
<gene>
    <name evidence="1" type="ORF">PR001_g24796</name>
    <name evidence="2" type="ORF">PR003_g23843</name>
</gene>
<dbReference type="Proteomes" id="UP000429607">
    <property type="component" value="Unassembled WGS sequence"/>
</dbReference>
<dbReference type="AlphaFoldDB" id="A0A6A4CW70"/>
<dbReference type="EMBL" id="QXFT01002582">
    <property type="protein sequence ID" value="KAE9296074.1"/>
    <property type="molecule type" value="Genomic_DNA"/>
</dbReference>
<feature type="non-terminal residue" evidence="2">
    <location>
        <position position="52"/>
    </location>
</feature>
<evidence type="ECO:0000313" key="4">
    <source>
        <dbReference type="Proteomes" id="UP000434957"/>
    </source>
</evidence>
<accession>A0A6A4CW70</accession>
<name>A0A6A4CW70_9STRA</name>
<evidence type="ECO:0000313" key="2">
    <source>
        <dbReference type="EMBL" id="KAE9296074.1"/>
    </source>
</evidence>
<reference evidence="2 4" key="1">
    <citation type="submission" date="2018-08" db="EMBL/GenBank/DDBJ databases">
        <title>Genomic investigation of the strawberry pathogen Phytophthora fragariae indicates pathogenicity is determined by transcriptional variation in three key races.</title>
        <authorList>
            <person name="Adams T.M."/>
            <person name="Armitage A.D."/>
            <person name="Sobczyk M.K."/>
            <person name="Bates H.J."/>
            <person name="Dunwell J.M."/>
            <person name="Nellist C.F."/>
            <person name="Harrison R.J."/>
        </authorList>
    </citation>
    <scope>NUCLEOTIDE SEQUENCE [LARGE SCALE GENOMIC DNA]</scope>
    <source>
        <strain evidence="1 3">SCRP249</strain>
        <strain evidence="2 4">SCRP333</strain>
    </source>
</reference>